<comment type="subcellular location">
    <subcellularLocation>
        <location evidence="5">Nucleus</location>
    </subcellularLocation>
</comment>
<feature type="region of interest" description="Disordered" evidence="6">
    <location>
        <begin position="137"/>
        <end position="205"/>
    </location>
</feature>
<dbReference type="STRING" id="2018661.A0A2A2JKU8"/>
<feature type="compositionally biased region" description="Low complexity" evidence="6">
    <location>
        <begin position="709"/>
        <end position="730"/>
    </location>
</feature>
<dbReference type="PANTHER" id="PTHR12081:SF7">
    <property type="entry name" value="TRANSCRIPTION FACTOR EFL-3"/>
    <property type="match status" value="1"/>
</dbReference>
<organism evidence="8 9">
    <name type="scientific">Diploscapter pachys</name>
    <dbReference type="NCBI Taxonomy" id="2018661"/>
    <lineage>
        <taxon>Eukaryota</taxon>
        <taxon>Metazoa</taxon>
        <taxon>Ecdysozoa</taxon>
        <taxon>Nematoda</taxon>
        <taxon>Chromadorea</taxon>
        <taxon>Rhabditida</taxon>
        <taxon>Rhabditina</taxon>
        <taxon>Rhabditomorpha</taxon>
        <taxon>Rhabditoidea</taxon>
        <taxon>Rhabditidae</taxon>
        <taxon>Diploscapter</taxon>
    </lineage>
</organism>
<feature type="region of interest" description="Disordered" evidence="6">
    <location>
        <begin position="706"/>
        <end position="730"/>
    </location>
</feature>
<feature type="compositionally biased region" description="Acidic residues" evidence="6">
    <location>
        <begin position="186"/>
        <end position="198"/>
    </location>
</feature>
<dbReference type="InterPro" id="IPR036388">
    <property type="entry name" value="WH-like_DNA-bd_sf"/>
</dbReference>
<evidence type="ECO:0000256" key="2">
    <source>
        <dbReference type="ARBA" id="ARBA00023015"/>
    </source>
</evidence>
<dbReference type="GO" id="GO:0090575">
    <property type="term" value="C:RNA polymerase II transcription regulator complex"/>
    <property type="evidence" value="ECO:0007669"/>
    <property type="project" value="TreeGrafter"/>
</dbReference>
<evidence type="ECO:0000256" key="5">
    <source>
        <dbReference type="RuleBase" id="RU003796"/>
    </source>
</evidence>
<feature type="domain" description="E2F/DP family winged-helix DNA-binding" evidence="7">
    <location>
        <begin position="204"/>
        <end position="273"/>
    </location>
</feature>
<feature type="compositionally biased region" description="Polar residues" evidence="6">
    <location>
        <begin position="41"/>
        <end position="56"/>
    </location>
</feature>
<dbReference type="FunFam" id="1.10.10.10:FF:000629">
    <property type="entry name" value="Transcription factor E2F/dimerization partner"/>
    <property type="match status" value="1"/>
</dbReference>
<dbReference type="PANTHER" id="PTHR12081">
    <property type="entry name" value="TRANSCRIPTION FACTOR E2F"/>
    <property type="match status" value="1"/>
</dbReference>
<dbReference type="Proteomes" id="UP000218231">
    <property type="component" value="Unassembled WGS sequence"/>
</dbReference>
<comment type="similarity">
    <text evidence="1 5">Belongs to the E2F/DP family.</text>
</comment>
<accession>A0A2A2JKU8</accession>
<gene>
    <name evidence="8" type="ORF">WR25_08122</name>
</gene>
<feature type="region of interest" description="Disordered" evidence="6">
    <location>
        <begin position="1"/>
        <end position="56"/>
    </location>
</feature>
<evidence type="ECO:0000256" key="3">
    <source>
        <dbReference type="ARBA" id="ARBA00023125"/>
    </source>
</evidence>
<dbReference type="AlphaFoldDB" id="A0A2A2JKU8"/>
<dbReference type="GO" id="GO:0000981">
    <property type="term" value="F:DNA-binding transcription factor activity, RNA polymerase II-specific"/>
    <property type="evidence" value="ECO:0007669"/>
    <property type="project" value="TreeGrafter"/>
</dbReference>
<feature type="region of interest" description="Disordered" evidence="6">
    <location>
        <begin position="351"/>
        <end position="377"/>
    </location>
</feature>
<keyword evidence="2 5" id="KW-0805">Transcription regulation</keyword>
<feature type="compositionally biased region" description="Low complexity" evidence="6">
    <location>
        <begin position="149"/>
        <end position="167"/>
    </location>
</feature>
<comment type="caution">
    <text evidence="8">The sequence shown here is derived from an EMBL/GenBank/DDBJ whole genome shotgun (WGS) entry which is preliminary data.</text>
</comment>
<proteinExistence type="inferred from homology"/>
<dbReference type="InterPro" id="IPR003316">
    <property type="entry name" value="E2F_WHTH_DNA-bd_dom"/>
</dbReference>
<keyword evidence="4 5" id="KW-0804">Transcription</keyword>
<evidence type="ECO:0000256" key="1">
    <source>
        <dbReference type="ARBA" id="ARBA00010940"/>
    </source>
</evidence>
<feature type="compositionally biased region" description="Polar residues" evidence="6">
    <location>
        <begin position="351"/>
        <end position="365"/>
    </location>
</feature>
<evidence type="ECO:0000313" key="9">
    <source>
        <dbReference type="Proteomes" id="UP000218231"/>
    </source>
</evidence>
<dbReference type="Pfam" id="PF02319">
    <property type="entry name" value="WHD_E2F_TDP"/>
    <property type="match status" value="2"/>
</dbReference>
<feature type="domain" description="E2F/DP family winged-helix DNA-binding" evidence="7">
    <location>
        <begin position="383"/>
        <end position="469"/>
    </location>
</feature>
<evidence type="ECO:0000256" key="4">
    <source>
        <dbReference type="ARBA" id="ARBA00023163"/>
    </source>
</evidence>
<protein>
    <recommendedName>
        <fullName evidence="7">E2F/DP family winged-helix DNA-binding domain-containing protein</fullName>
    </recommendedName>
</protein>
<feature type="region of interest" description="Disordered" evidence="6">
    <location>
        <begin position="102"/>
        <end position="123"/>
    </location>
</feature>
<dbReference type="InterPro" id="IPR036390">
    <property type="entry name" value="WH_DNA-bd_sf"/>
</dbReference>
<evidence type="ECO:0000313" key="8">
    <source>
        <dbReference type="EMBL" id="PAV62305.1"/>
    </source>
</evidence>
<sequence length="764" mass="84122">MSSPYGSSSPNQNASFDSNYVIENKENIPPGMVFPSRQPDVASQENQKNAQSAAEILSQQQQPLQVKVLGETNKSIPLQLANLPPFVLPTMKKPFSVIQSVSSLTRKRSTDQKLPNPPSFKREHLAADDDKMDAEVDVVGDGLPSPPLSQQSDDTSVVSSQDSVTDSPRVFPTSSQIRLPRTTSSNDEDMDDEFDEENGATTSRKEKSLGLLCQRFLLAMQEETKFSETREVHLETVARKMNVEKRRIYDIVNVMEALDAMSKTNKSYYKWHGLEGLPKLMDELQNEALLEKLPERVHRVEQAMCSFTELSPSSRMKFNAVAEISALSGGNRPQPFVGSLVALDENLSYLPQNGSQTNENCLKSMSQEKDQSRKSRIEARDRMGRNSLAQLCRRFLMVVLSNPKDRRVSLDVASTVLIKDPETEGFEPPSRSRCRRLYDIANVLVALGLIKKVHYLFGTKKIPLFVYCGPEPDANAKFDVSSCIERILIASNSAPQTPQMKATTAALQQSLTLAKRSHSDANLNEANNANSSQAFGKLPRIKSEFIASSSLMMFAELAAQESVRLKMKEAFEKLSTATSAASICSGKPSSSLPMVRTNSGNILVRPEPHKLASYKISPLTSPNIRATEVKKYSGKVENSTLQVSSIPLVQPIVLPINPTWQTLRARSPAPFSVMRTPSVANSSNNSATFPRHYSNTTLLSQISTPASFSTHSTQGTNTSNTSSTSSGPSYSVSRILGVSNKINTSLNHNNSGPFQVVKKENSFE</sequence>
<dbReference type="Gene3D" id="1.10.10.10">
    <property type="entry name" value="Winged helix-like DNA-binding domain superfamily/Winged helix DNA-binding domain"/>
    <property type="match status" value="2"/>
</dbReference>
<feature type="compositionally biased region" description="Polar residues" evidence="6">
    <location>
        <begin position="1"/>
        <end position="18"/>
    </location>
</feature>
<dbReference type="GO" id="GO:0000978">
    <property type="term" value="F:RNA polymerase II cis-regulatory region sequence-specific DNA binding"/>
    <property type="evidence" value="ECO:0007669"/>
    <property type="project" value="InterPro"/>
</dbReference>
<dbReference type="OrthoDB" id="5318at2759"/>
<dbReference type="InterPro" id="IPR015633">
    <property type="entry name" value="E2F"/>
</dbReference>
<evidence type="ECO:0000256" key="6">
    <source>
        <dbReference type="SAM" id="MobiDB-lite"/>
    </source>
</evidence>
<dbReference type="FunFam" id="1.10.10.10:FF:000832">
    <property type="entry name" value="E2F-like (Mammalian transcription factor)"/>
    <property type="match status" value="1"/>
</dbReference>
<keyword evidence="3 5" id="KW-0238">DNA-binding</keyword>
<evidence type="ECO:0000259" key="7">
    <source>
        <dbReference type="SMART" id="SM01372"/>
    </source>
</evidence>
<dbReference type="SMART" id="SM01372">
    <property type="entry name" value="E2F_TDP"/>
    <property type="match status" value="2"/>
</dbReference>
<name>A0A2A2JKU8_9BILA</name>
<feature type="compositionally biased region" description="Polar residues" evidence="6">
    <location>
        <begin position="172"/>
        <end position="185"/>
    </location>
</feature>
<feature type="compositionally biased region" description="Basic and acidic residues" evidence="6">
    <location>
        <begin position="366"/>
        <end position="377"/>
    </location>
</feature>
<dbReference type="EMBL" id="LIAE01010376">
    <property type="protein sequence ID" value="PAV62305.1"/>
    <property type="molecule type" value="Genomic_DNA"/>
</dbReference>
<reference evidence="8 9" key="1">
    <citation type="journal article" date="2017" name="Curr. Biol.">
        <title>Genome architecture and evolution of a unichromosomal asexual nematode.</title>
        <authorList>
            <person name="Fradin H."/>
            <person name="Zegar C."/>
            <person name="Gutwein M."/>
            <person name="Lucas J."/>
            <person name="Kovtun M."/>
            <person name="Corcoran D."/>
            <person name="Baugh L.R."/>
            <person name="Kiontke K."/>
            <person name="Gunsalus K."/>
            <person name="Fitch D.H."/>
            <person name="Piano F."/>
        </authorList>
    </citation>
    <scope>NUCLEOTIDE SEQUENCE [LARGE SCALE GENOMIC DNA]</scope>
    <source>
        <strain evidence="8">PF1309</strain>
    </source>
</reference>
<keyword evidence="9" id="KW-1185">Reference proteome</keyword>
<keyword evidence="5" id="KW-0539">Nucleus</keyword>
<dbReference type="SUPFAM" id="SSF46785">
    <property type="entry name" value="Winged helix' DNA-binding domain"/>
    <property type="match status" value="2"/>
</dbReference>